<evidence type="ECO:0000313" key="3">
    <source>
        <dbReference type="Proteomes" id="UP000680045"/>
    </source>
</evidence>
<accession>A0A941FK52</accession>
<dbReference type="AlphaFoldDB" id="A0A941FK52"/>
<dbReference type="Pfam" id="PF25888">
    <property type="entry name" value="WHD_DnaB"/>
    <property type="match status" value="1"/>
</dbReference>
<sequence>MIMIGKYLPDYINLLLDLSALAYMTLWSELEENRLWSETSSHYQLMNTIGLKLGDIYEARLLLEGIGLLNVYKKSKNETKEFIYELNPPLSPSSFSRMEC</sequence>
<dbReference type="Proteomes" id="UP000680045">
    <property type="component" value="Unassembled WGS sequence"/>
</dbReference>
<dbReference type="EMBL" id="JAGTPW010000074">
    <property type="protein sequence ID" value="MBR8646178.1"/>
    <property type="molecule type" value="Genomic_DNA"/>
</dbReference>
<feature type="domain" description="Replicative helicase loading/DNA remodeling protein DnaB N-terminal winged helix" evidence="1">
    <location>
        <begin position="23"/>
        <end position="95"/>
    </location>
</feature>
<organism evidence="2 3">
    <name type="scientific">Peribacillus frigoritolerans</name>
    <dbReference type="NCBI Taxonomy" id="450367"/>
    <lineage>
        <taxon>Bacteria</taxon>
        <taxon>Bacillati</taxon>
        <taxon>Bacillota</taxon>
        <taxon>Bacilli</taxon>
        <taxon>Bacillales</taxon>
        <taxon>Bacillaceae</taxon>
        <taxon>Peribacillus</taxon>
    </lineage>
</organism>
<proteinExistence type="predicted"/>
<gene>
    <name evidence="2" type="ORF">KEH51_27020</name>
</gene>
<evidence type="ECO:0000313" key="2">
    <source>
        <dbReference type="EMBL" id="MBR8646178.1"/>
    </source>
</evidence>
<name>A0A941FK52_9BACI</name>
<dbReference type="InterPro" id="IPR058660">
    <property type="entry name" value="WHD_DnaB"/>
</dbReference>
<comment type="caution">
    <text evidence="2">The sequence shown here is derived from an EMBL/GenBank/DDBJ whole genome shotgun (WGS) entry which is preliminary data.</text>
</comment>
<evidence type="ECO:0000259" key="1">
    <source>
        <dbReference type="Pfam" id="PF25888"/>
    </source>
</evidence>
<reference evidence="2" key="1">
    <citation type="submission" date="2021-04" db="EMBL/GenBank/DDBJ databases">
        <title>Whole genome sequencing of Enterococci isolates from hospitalized patients.</title>
        <authorList>
            <person name="Ogoti B.M."/>
            <person name="Onyambu F.G."/>
        </authorList>
    </citation>
    <scope>NUCLEOTIDE SEQUENCE</scope>
    <source>
        <strain evidence="2">242</strain>
    </source>
</reference>
<protein>
    <recommendedName>
        <fullName evidence="1">Replicative helicase loading/DNA remodeling protein DnaB N-terminal winged helix domain-containing protein</fullName>
    </recommendedName>
</protein>